<gene>
    <name evidence="2" type="ORF">LY89DRAFT_378222</name>
</gene>
<protein>
    <recommendedName>
        <fullName evidence="1">2EXR domain-containing protein</fullName>
    </recommendedName>
</protein>
<dbReference type="GeneID" id="28816834"/>
<dbReference type="Pfam" id="PF20150">
    <property type="entry name" value="2EXR"/>
    <property type="match status" value="1"/>
</dbReference>
<dbReference type="EMBL" id="KQ947407">
    <property type="protein sequence ID" value="KUJ21585.1"/>
    <property type="molecule type" value="Genomic_DNA"/>
</dbReference>
<dbReference type="Proteomes" id="UP000070700">
    <property type="component" value="Unassembled WGS sequence"/>
</dbReference>
<accession>A0A194XMU5</accession>
<dbReference type="KEGG" id="psco:LY89DRAFT_378222"/>
<organism evidence="2 3">
    <name type="scientific">Mollisia scopiformis</name>
    <name type="common">Conifer needle endophyte fungus</name>
    <name type="synonym">Phialocephala scopiformis</name>
    <dbReference type="NCBI Taxonomy" id="149040"/>
    <lineage>
        <taxon>Eukaryota</taxon>
        <taxon>Fungi</taxon>
        <taxon>Dikarya</taxon>
        <taxon>Ascomycota</taxon>
        <taxon>Pezizomycotina</taxon>
        <taxon>Leotiomycetes</taxon>
        <taxon>Helotiales</taxon>
        <taxon>Mollisiaceae</taxon>
        <taxon>Mollisia</taxon>
    </lineage>
</organism>
<proteinExistence type="predicted"/>
<dbReference type="OrthoDB" id="3561020at2759"/>
<dbReference type="AlphaFoldDB" id="A0A194XMU5"/>
<evidence type="ECO:0000313" key="2">
    <source>
        <dbReference type="EMBL" id="KUJ21585.1"/>
    </source>
</evidence>
<dbReference type="InterPro" id="IPR045518">
    <property type="entry name" value="2EXR"/>
</dbReference>
<dbReference type="PANTHER" id="PTHR35910:SF6">
    <property type="entry name" value="2EXR DOMAIN-CONTAINING PROTEIN"/>
    <property type="match status" value="1"/>
</dbReference>
<dbReference type="InParanoid" id="A0A194XMU5"/>
<evidence type="ECO:0000313" key="3">
    <source>
        <dbReference type="Proteomes" id="UP000070700"/>
    </source>
</evidence>
<evidence type="ECO:0000259" key="1">
    <source>
        <dbReference type="Pfam" id="PF20150"/>
    </source>
</evidence>
<feature type="domain" description="2EXR" evidence="1">
    <location>
        <begin position="30"/>
        <end position="132"/>
    </location>
</feature>
<sequence length="277" mass="31990">MATSSISNLVTLGGTKQSVDTQPLPSQQTFTCFPTLPVEIRLQIWKFAAHISRNVDLHIAEQYRQPRDSYCPNDTICFYASHTRVPAVLFANLESRKESLKWYNFEFDMKSALSREDDFHRSICINWAVDRICFKMPVSRAGETKFSDMYPTIIDRCKAMHIRSLAVIVDARNNPNSHTYWFIATFRFLDEILLLADTEEAAVLWASERDQGFDIIPFPDGCPSPRMLKLGRYPFVIFDKYMQILSNSWATAAEYEQLAGIEIKTRPQVKMMRIFVS</sequence>
<name>A0A194XMU5_MOLSC</name>
<dbReference type="PANTHER" id="PTHR35910">
    <property type="entry name" value="2EXR DOMAIN-CONTAINING PROTEIN"/>
    <property type="match status" value="1"/>
</dbReference>
<dbReference type="RefSeq" id="XP_018075940.1">
    <property type="nucleotide sequence ID" value="XM_018207108.1"/>
</dbReference>
<reference evidence="2 3" key="1">
    <citation type="submission" date="2015-10" db="EMBL/GenBank/DDBJ databases">
        <title>Full genome of DAOMC 229536 Phialocephala scopiformis, a fungal endophyte of spruce producing the potent anti-insectan compound rugulosin.</title>
        <authorList>
            <consortium name="DOE Joint Genome Institute"/>
            <person name="Walker A.K."/>
            <person name="Frasz S.L."/>
            <person name="Seifert K.A."/>
            <person name="Miller J.D."/>
            <person name="Mondo S.J."/>
            <person name="Labutti K."/>
            <person name="Lipzen A."/>
            <person name="Dockter R."/>
            <person name="Kennedy M."/>
            <person name="Grigoriev I.V."/>
            <person name="Spatafora J.W."/>
        </authorList>
    </citation>
    <scope>NUCLEOTIDE SEQUENCE [LARGE SCALE GENOMIC DNA]</scope>
    <source>
        <strain evidence="2 3">CBS 120377</strain>
    </source>
</reference>
<keyword evidence="3" id="KW-1185">Reference proteome</keyword>